<dbReference type="RefSeq" id="WP_068000018.1">
    <property type="nucleotide sequence ID" value="NZ_QQBC01000005.1"/>
</dbReference>
<keyword evidence="3" id="KW-1185">Reference proteome</keyword>
<gene>
    <name evidence="2" type="ORF">DFR76_10589</name>
</gene>
<proteinExistence type="predicted"/>
<protein>
    <recommendedName>
        <fullName evidence="1">LtfC/p132/Gp6 beta-sandwich domain-containing protein</fullName>
    </recommendedName>
</protein>
<dbReference type="Pfam" id="PF23926">
    <property type="entry name" value="LtfC"/>
    <property type="match status" value="1"/>
</dbReference>
<sequence length="107" mass="11834">MTAPGQIGLPPPVGTMNLKKFSGLEWQFRWYAGEFPAGAQLYLLVGDDDTPQRWDFTISGDMATIAIKPEVTAAIPDRTAFYLMFKANAAALPVQLEMGKVKQWKAK</sequence>
<reference evidence="2 3" key="1">
    <citation type="submission" date="2018-07" db="EMBL/GenBank/DDBJ databases">
        <title>Genomic Encyclopedia of Type Strains, Phase IV (KMG-IV): sequencing the most valuable type-strain genomes for metagenomic binning, comparative biology and taxonomic classification.</title>
        <authorList>
            <person name="Goeker M."/>
        </authorList>
    </citation>
    <scope>NUCLEOTIDE SEQUENCE [LARGE SCALE GENOMIC DNA]</scope>
    <source>
        <strain evidence="2 3">DSM 44290</strain>
    </source>
</reference>
<dbReference type="Proteomes" id="UP000254869">
    <property type="component" value="Unassembled WGS sequence"/>
</dbReference>
<dbReference type="InterPro" id="IPR055688">
    <property type="entry name" value="LtfC/p132/Gp6_b-sand"/>
</dbReference>
<organism evidence="2 3">
    <name type="scientific">Nocardia pseudobrasiliensis</name>
    <dbReference type="NCBI Taxonomy" id="45979"/>
    <lineage>
        <taxon>Bacteria</taxon>
        <taxon>Bacillati</taxon>
        <taxon>Actinomycetota</taxon>
        <taxon>Actinomycetes</taxon>
        <taxon>Mycobacteriales</taxon>
        <taxon>Nocardiaceae</taxon>
        <taxon>Nocardia</taxon>
    </lineage>
</organism>
<name>A0A370I8Q0_9NOCA</name>
<comment type="caution">
    <text evidence="2">The sequence shown here is derived from an EMBL/GenBank/DDBJ whole genome shotgun (WGS) entry which is preliminary data.</text>
</comment>
<evidence type="ECO:0000313" key="3">
    <source>
        <dbReference type="Proteomes" id="UP000254869"/>
    </source>
</evidence>
<accession>A0A370I8Q0</accession>
<evidence type="ECO:0000259" key="1">
    <source>
        <dbReference type="Pfam" id="PF23926"/>
    </source>
</evidence>
<dbReference type="EMBL" id="QQBC01000005">
    <property type="protein sequence ID" value="RDI65774.1"/>
    <property type="molecule type" value="Genomic_DNA"/>
</dbReference>
<dbReference type="AlphaFoldDB" id="A0A370I8Q0"/>
<dbReference type="STRING" id="1210086.GCA_001613105_04138"/>
<evidence type="ECO:0000313" key="2">
    <source>
        <dbReference type="EMBL" id="RDI65774.1"/>
    </source>
</evidence>
<feature type="domain" description="LtfC/p132/Gp6 beta-sandwich" evidence="1">
    <location>
        <begin position="10"/>
        <end position="103"/>
    </location>
</feature>